<organism evidence="1 2">
    <name type="scientific">Sinomicrobium pectinilyticum</name>
    <dbReference type="NCBI Taxonomy" id="1084421"/>
    <lineage>
        <taxon>Bacteria</taxon>
        <taxon>Pseudomonadati</taxon>
        <taxon>Bacteroidota</taxon>
        <taxon>Flavobacteriia</taxon>
        <taxon>Flavobacteriales</taxon>
        <taxon>Flavobacteriaceae</taxon>
        <taxon>Sinomicrobium</taxon>
    </lineage>
</organism>
<dbReference type="AlphaFoldDB" id="A0A3N0E9G6"/>
<name>A0A3N0E9G6_SINP1</name>
<sequence>MLICKRDFEVPKRRRGQLTSILRSLILNHSEKLTDIKTRLMAKGELDLKYKFAEFVRTQRKKKGYSQSELAIRALGSDVKQNMSETFQVNKQINPCKSGVYLLVM</sequence>
<evidence type="ECO:0000313" key="1">
    <source>
        <dbReference type="EMBL" id="RNL84478.1"/>
    </source>
</evidence>
<proteinExistence type="predicted"/>
<keyword evidence="2" id="KW-1185">Reference proteome</keyword>
<evidence type="ECO:0000313" key="2">
    <source>
        <dbReference type="Proteomes" id="UP000267469"/>
    </source>
</evidence>
<dbReference type="Proteomes" id="UP000267469">
    <property type="component" value="Unassembled WGS sequence"/>
</dbReference>
<gene>
    <name evidence="1" type="ORF">ED312_13690</name>
</gene>
<dbReference type="EMBL" id="RJTM01000096">
    <property type="protein sequence ID" value="RNL84478.1"/>
    <property type="molecule type" value="Genomic_DNA"/>
</dbReference>
<dbReference type="RefSeq" id="WP_123216582.1">
    <property type="nucleotide sequence ID" value="NZ_RJTM01000096.1"/>
</dbReference>
<comment type="caution">
    <text evidence="1">The sequence shown here is derived from an EMBL/GenBank/DDBJ whole genome shotgun (WGS) entry which is preliminary data.</text>
</comment>
<reference evidence="1 2" key="1">
    <citation type="submission" date="2018-10" db="EMBL/GenBank/DDBJ databases">
        <title>Sinomicrobium pectinilyticum sp. nov., a pectinase-producing bacterium isolated from alkaline and saline soil, and emended description of the genus Sinomicrobium.</title>
        <authorList>
            <person name="Cheng B."/>
            <person name="Li C."/>
            <person name="Lai Q."/>
            <person name="Du M."/>
            <person name="Shao Z."/>
            <person name="Xu P."/>
            <person name="Yang C."/>
        </authorList>
    </citation>
    <scope>NUCLEOTIDE SEQUENCE [LARGE SCALE GENOMIC DNA]</scope>
    <source>
        <strain evidence="1 2">5DNS001</strain>
    </source>
</reference>
<protein>
    <submittedName>
        <fullName evidence="1">Uncharacterized protein</fullName>
    </submittedName>
</protein>
<accession>A0A3N0E9G6</accession>